<dbReference type="PANTHER" id="PTHR44835:SF1">
    <property type="entry name" value="PROTEIN O-GLCNAC TRANSFERASE"/>
    <property type="match status" value="1"/>
</dbReference>
<evidence type="ECO:0000256" key="8">
    <source>
        <dbReference type="PROSITE-ProRule" id="PRU00339"/>
    </source>
</evidence>
<evidence type="ECO:0000259" key="9">
    <source>
        <dbReference type="Pfam" id="PF13844"/>
    </source>
</evidence>
<dbReference type="PROSITE" id="PS50293">
    <property type="entry name" value="TPR_REGION"/>
    <property type="match status" value="1"/>
</dbReference>
<dbReference type="SUPFAM" id="SSF53756">
    <property type="entry name" value="UDP-Glycosyltransferase/glycogen phosphorylase"/>
    <property type="match status" value="1"/>
</dbReference>
<evidence type="ECO:0000256" key="6">
    <source>
        <dbReference type="ARBA" id="ARBA00022737"/>
    </source>
</evidence>
<evidence type="ECO:0000313" key="11">
    <source>
        <dbReference type="Proteomes" id="UP000637061"/>
    </source>
</evidence>
<keyword evidence="6" id="KW-0677">Repeat</keyword>
<evidence type="ECO:0000256" key="3">
    <source>
        <dbReference type="ARBA" id="ARBA00011970"/>
    </source>
</evidence>
<dbReference type="EC" id="2.4.1.255" evidence="3"/>
<dbReference type="InterPro" id="IPR051939">
    <property type="entry name" value="Glycosyltr_41/O-GlcNAc_trsf"/>
</dbReference>
<keyword evidence="4" id="KW-0328">Glycosyltransferase</keyword>
<dbReference type="InterPro" id="IPR011990">
    <property type="entry name" value="TPR-like_helical_dom_sf"/>
</dbReference>
<comment type="similarity">
    <text evidence="2">Belongs to the glycosyltransferase 41 family. O-GlcNAc transferase subfamily.</text>
</comment>
<gene>
    <name evidence="10" type="ORF">JEU22_01165</name>
</gene>
<evidence type="ECO:0000256" key="5">
    <source>
        <dbReference type="ARBA" id="ARBA00022679"/>
    </source>
</evidence>
<proteinExistence type="inferred from homology"/>
<dbReference type="SUPFAM" id="SSF48452">
    <property type="entry name" value="TPR-like"/>
    <property type="match status" value="2"/>
</dbReference>
<dbReference type="Proteomes" id="UP000637061">
    <property type="component" value="Unassembled WGS sequence"/>
</dbReference>
<protein>
    <recommendedName>
        <fullName evidence="3">protein O-GlcNAc transferase</fullName>
        <ecNumber evidence="3">2.4.1.255</ecNumber>
    </recommendedName>
</protein>
<dbReference type="Pfam" id="PF13374">
    <property type="entry name" value="TPR_10"/>
    <property type="match status" value="1"/>
</dbReference>
<dbReference type="Pfam" id="PF13414">
    <property type="entry name" value="TPR_11"/>
    <property type="match status" value="1"/>
</dbReference>
<feature type="domain" description="O-GlcNAc transferase C-terminal" evidence="9">
    <location>
        <begin position="389"/>
        <end position="546"/>
    </location>
</feature>
<dbReference type="Pfam" id="PF13844">
    <property type="entry name" value="Glyco_transf_41"/>
    <property type="match status" value="2"/>
</dbReference>
<dbReference type="Pfam" id="PF13424">
    <property type="entry name" value="TPR_12"/>
    <property type="match status" value="2"/>
</dbReference>
<dbReference type="Gene3D" id="1.25.40.10">
    <property type="entry name" value="Tetratricopeptide repeat domain"/>
    <property type="match status" value="4"/>
</dbReference>
<evidence type="ECO:0000313" key="10">
    <source>
        <dbReference type="EMBL" id="MBI6882507.1"/>
    </source>
</evidence>
<evidence type="ECO:0000256" key="2">
    <source>
        <dbReference type="ARBA" id="ARBA00005386"/>
    </source>
</evidence>
<comment type="caution">
    <text evidence="10">The sequence shown here is derived from an EMBL/GenBank/DDBJ whole genome shotgun (WGS) entry which is preliminary data.</text>
</comment>
<feature type="repeat" description="TPR" evidence="8">
    <location>
        <begin position="282"/>
        <end position="315"/>
    </location>
</feature>
<feature type="repeat" description="TPR" evidence="8">
    <location>
        <begin position="78"/>
        <end position="111"/>
    </location>
</feature>
<feature type="repeat" description="TPR" evidence="8">
    <location>
        <begin position="180"/>
        <end position="213"/>
    </location>
</feature>
<dbReference type="Gene3D" id="3.40.50.11380">
    <property type="match status" value="1"/>
</dbReference>
<accession>A0A8I1EAR3</accession>
<dbReference type="Gene3D" id="3.40.50.2000">
    <property type="entry name" value="Glycogen Phosphorylase B"/>
    <property type="match status" value="1"/>
</dbReference>
<keyword evidence="7 8" id="KW-0802">TPR repeat</keyword>
<organism evidence="10 11">
    <name type="scientific">Pseudomonas putida</name>
    <name type="common">Arthrobacter siderocapsulatus</name>
    <dbReference type="NCBI Taxonomy" id="303"/>
    <lineage>
        <taxon>Bacteria</taxon>
        <taxon>Pseudomonadati</taxon>
        <taxon>Pseudomonadota</taxon>
        <taxon>Gammaproteobacteria</taxon>
        <taxon>Pseudomonadales</taxon>
        <taxon>Pseudomonadaceae</taxon>
        <taxon>Pseudomonas</taxon>
    </lineage>
</organism>
<keyword evidence="5" id="KW-0808">Transferase</keyword>
<dbReference type="AlphaFoldDB" id="A0A8I1EAR3"/>
<dbReference type="RefSeq" id="WP_198746124.1">
    <property type="nucleotide sequence ID" value="NZ_JAEHTE010000001.1"/>
</dbReference>
<dbReference type="SMART" id="SM00028">
    <property type="entry name" value="TPR"/>
    <property type="match status" value="9"/>
</dbReference>
<dbReference type="PANTHER" id="PTHR44835">
    <property type="entry name" value="UDP-N-ACETYLGLUCOSAMINE--PEPTIDE N-ACETYLGLUCOSAMINYLTRANSFERASE SPINDLY-RELATED"/>
    <property type="match status" value="1"/>
</dbReference>
<evidence type="ECO:0000256" key="7">
    <source>
        <dbReference type="ARBA" id="ARBA00022803"/>
    </source>
</evidence>
<reference evidence="10" key="1">
    <citation type="submission" date="2020-12" db="EMBL/GenBank/DDBJ databases">
        <title>Enhanced detection system for hospital associated transmission using whole genome sequencing surveillance.</title>
        <authorList>
            <person name="Harrison L.H."/>
            <person name="Van Tyne D."/>
            <person name="Marsh J.W."/>
            <person name="Griffith M.P."/>
            <person name="Snyder D.J."/>
            <person name="Cooper V.S."/>
            <person name="Mustapha M."/>
        </authorList>
    </citation>
    <scope>NUCLEOTIDE SEQUENCE</scope>
    <source>
        <strain evidence="10">PSB00042</strain>
    </source>
</reference>
<sequence>MTYKRFVTPTEQEVNALVALFAQQQYAAAEKSAKDLIRRYPKDPFGLKALGAIYCESSRSHMAVDPMKRAIALTPRDPELHSNLGNAYKDLHKLDEAEKSYMKALAIDPGYASVYSNLGVVLKDKGKLPDAIGCYRSALLIEPSNPETRARLAYALMMTGASPEAEEVIRSVLQDYPSYVEAIQTLALLLARQERGDEALDCYQKALAISPACHDLHNNQGNLLKDLGRYTESEACYRKALELDPASSTAYNNIGMVLNAQGRTLEAEAMYRVALAMKEDFPEATSNLGVTLMETGRLEEAEAIYRQALLKRPHHVALLTNLGCVLKEQGRTDDAVQCFHLSLEHDHTYNIAGSNLLFTLNYGRLSDPSAMKIEAERFGSSCQTKASPYREWRASLGSHLRVGFVSGDLFAHPVGYFLQGLVQNIDPSKISLYAYSSTPREDSTTAILKPHFAEWRSIRGVSDQVVAATIHDDAIDILIDLSGHTANNRLPIFAFKPAPIQASWLGYFATTGVAEIDYWIGDPYVTPPADAEHFTEALWALPETYLCFTPPADAPPVAPAPQASNGYITYGCFNSLAKINDEVIALWARVLQDKENSRLFLKTRQLDDEVTREGILVAFEKLGITSDRLILEGWSPRQELLAAYGRVDIGLDPFPYPGGTTSAESLWMGVPVVTLRGNRFLSRIGESIAENAGLSGWVARTPEEYVSIATSADMSDLSLIRARMREKLEQAPLFDSKRFAMHFADALSAMAARHVLTKGVK</sequence>
<feature type="repeat" description="TPR" evidence="8">
    <location>
        <begin position="112"/>
        <end position="145"/>
    </location>
</feature>
<dbReference type="PROSITE" id="PS50005">
    <property type="entry name" value="TPR"/>
    <property type="match status" value="5"/>
</dbReference>
<feature type="domain" description="O-GlcNAc transferase C-terminal" evidence="9">
    <location>
        <begin position="567"/>
        <end position="741"/>
    </location>
</feature>
<evidence type="ECO:0000256" key="1">
    <source>
        <dbReference type="ARBA" id="ARBA00004922"/>
    </source>
</evidence>
<dbReference type="InterPro" id="IPR029489">
    <property type="entry name" value="OGT/SEC/SPY_C"/>
</dbReference>
<feature type="repeat" description="TPR" evidence="8">
    <location>
        <begin position="214"/>
        <end position="247"/>
    </location>
</feature>
<dbReference type="EMBL" id="JAEHTE010000001">
    <property type="protein sequence ID" value="MBI6882507.1"/>
    <property type="molecule type" value="Genomic_DNA"/>
</dbReference>
<evidence type="ECO:0000256" key="4">
    <source>
        <dbReference type="ARBA" id="ARBA00022676"/>
    </source>
</evidence>
<name>A0A8I1EAR3_PSEPU</name>
<comment type="pathway">
    <text evidence="1">Protein modification; protein glycosylation.</text>
</comment>
<dbReference type="GO" id="GO:0097363">
    <property type="term" value="F:protein O-acetylglucosaminyltransferase activity"/>
    <property type="evidence" value="ECO:0007669"/>
    <property type="project" value="UniProtKB-EC"/>
</dbReference>
<dbReference type="InterPro" id="IPR019734">
    <property type="entry name" value="TPR_rpt"/>
</dbReference>